<dbReference type="PRINTS" id="PR00248">
    <property type="entry name" value="GPCRMGR"/>
</dbReference>
<dbReference type="PROSITE" id="PS50041">
    <property type="entry name" value="C_TYPE_LECTIN_2"/>
    <property type="match status" value="1"/>
</dbReference>
<evidence type="ECO:0000256" key="3">
    <source>
        <dbReference type="ARBA" id="ARBA00022692"/>
    </source>
</evidence>
<keyword evidence="6" id="KW-0297">G-protein coupled receptor</keyword>
<dbReference type="InterPro" id="IPR016187">
    <property type="entry name" value="CTDL_fold"/>
</dbReference>
<evidence type="ECO:0000256" key="8">
    <source>
        <dbReference type="ARBA" id="ARBA00023170"/>
    </source>
</evidence>
<keyword evidence="10" id="KW-0807">Transducer</keyword>
<feature type="transmembrane region" description="Helical" evidence="12">
    <location>
        <begin position="528"/>
        <end position="546"/>
    </location>
</feature>
<accession>A0A9Q1CH32</accession>
<dbReference type="FunFam" id="3.40.50.2300:FF:000063">
    <property type="entry name" value="Gamma-aminobutyric acid type B receptor subunit"/>
    <property type="match status" value="1"/>
</dbReference>
<dbReference type="PROSITE" id="PS50259">
    <property type="entry name" value="G_PROTEIN_RECEP_F3_4"/>
    <property type="match status" value="1"/>
</dbReference>
<dbReference type="CDD" id="cd06366">
    <property type="entry name" value="PBP1_GABAb_receptor"/>
    <property type="match status" value="1"/>
</dbReference>
<evidence type="ECO:0000256" key="4">
    <source>
        <dbReference type="ARBA" id="ARBA00022729"/>
    </source>
</evidence>
<dbReference type="PRINTS" id="PR01176">
    <property type="entry name" value="GABABRECEPTR"/>
</dbReference>
<dbReference type="InterPro" id="IPR017978">
    <property type="entry name" value="GPCR_3_C"/>
</dbReference>
<feature type="transmembrane region" description="Helical" evidence="12">
    <location>
        <begin position="586"/>
        <end position="608"/>
    </location>
</feature>
<gene>
    <name evidence="15" type="ORF">HOLleu_07676</name>
</gene>
<evidence type="ECO:0000259" key="13">
    <source>
        <dbReference type="PROSITE" id="PS50041"/>
    </source>
</evidence>
<dbReference type="SUPFAM" id="SSF56436">
    <property type="entry name" value="C-type lectin-like"/>
    <property type="match status" value="1"/>
</dbReference>
<keyword evidence="7 12" id="KW-0472">Membrane</keyword>
<evidence type="ECO:0000256" key="2">
    <source>
        <dbReference type="ARBA" id="ARBA00022475"/>
    </source>
</evidence>
<name>A0A9Q1CH32_HOLLE</name>
<dbReference type="InterPro" id="IPR016186">
    <property type="entry name" value="C-type_lectin-like/link_sf"/>
</dbReference>
<evidence type="ECO:0000256" key="1">
    <source>
        <dbReference type="ARBA" id="ARBA00004651"/>
    </source>
</evidence>
<dbReference type="GO" id="GO:0004965">
    <property type="term" value="F:G protein-coupled GABA receptor activity"/>
    <property type="evidence" value="ECO:0007669"/>
    <property type="project" value="InterPro"/>
</dbReference>
<evidence type="ECO:0000256" key="9">
    <source>
        <dbReference type="ARBA" id="ARBA00023180"/>
    </source>
</evidence>
<evidence type="ECO:0000259" key="14">
    <source>
        <dbReference type="PROSITE" id="PS50259"/>
    </source>
</evidence>
<feature type="transmembrane region" description="Helical" evidence="12">
    <location>
        <begin position="466"/>
        <end position="485"/>
    </location>
</feature>
<organism evidence="15 16">
    <name type="scientific">Holothuria leucospilota</name>
    <name type="common">Black long sea cucumber</name>
    <name type="synonym">Mertensiothuria leucospilota</name>
    <dbReference type="NCBI Taxonomy" id="206669"/>
    <lineage>
        <taxon>Eukaryota</taxon>
        <taxon>Metazoa</taxon>
        <taxon>Echinodermata</taxon>
        <taxon>Eleutherozoa</taxon>
        <taxon>Echinozoa</taxon>
        <taxon>Holothuroidea</taxon>
        <taxon>Aspidochirotacea</taxon>
        <taxon>Aspidochirotida</taxon>
        <taxon>Holothuriidae</taxon>
        <taxon>Holothuria</taxon>
    </lineage>
</organism>
<dbReference type="InterPro" id="IPR001304">
    <property type="entry name" value="C-type_lectin-like"/>
</dbReference>
<dbReference type="Pfam" id="PF01094">
    <property type="entry name" value="ANF_receptor"/>
    <property type="match status" value="1"/>
</dbReference>
<dbReference type="SUPFAM" id="SSF53822">
    <property type="entry name" value="Periplasmic binding protein-like I"/>
    <property type="match status" value="1"/>
</dbReference>
<evidence type="ECO:0000256" key="7">
    <source>
        <dbReference type="ARBA" id="ARBA00023136"/>
    </source>
</evidence>
<dbReference type="PRINTS" id="PR01177">
    <property type="entry name" value="GABAB1RECPTR"/>
</dbReference>
<dbReference type="InterPro" id="IPR000337">
    <property type="entry name" value="GPCR_3"/>
</dbReference>
<evidence type="ECO:0000313" key="15">
    <source>
        <dbReference type="EMBL" id="KAJ8044815.1"/>
    </source>
</evidence>
<keyword evidence="8 15" id="KW-0675">Receptor</keyword>
<reference evidence="15" key="1">
    <citation type="submission" date="2021-10" db="EMBL/GenBank/DDBJ databases">
        <title>Tropical sea cucumber genome reveals ecological adaptation and Cuvierian tubules defense mechanism.</title>
        <authorList>
            <person name="Chen T."/>
        </authorList>
    </citation>
    <scope>NUCLEOTIDE SEQUENCE</scope>
    <source>
        <strain evidence="15">Nanhai2018</strain>
        <tissue evidence="15">Muscle</tissue>
    </source>
</reference>
<feature type="domain" description="G-protein coupled receptors family 3 profile" evidence="14">
    <location>
        <begin position="466"/>
        <end position="630"/>
    </location>
</feature>
<evidence type="ECO:0000313" key="16">
    <source>
        <dbReference type="Proteomes" id="UP001152320"/>
    </source>
</evidence>
<dbReference type="OrthoDB" id="2150267at2759"/>
<dbReference type="FunFam" id="3.40.50.2300:FF:000379">
    <property type="entry name" value="Gamma-aminobutyric acid B receptor"/>
    <property type="match status" value="1"/>
</dbReference>
<dbReference type="CDD" id="cd00037">
    <property type="entry name" value="CLECT"/>
    <property type="match status" value="1"/>
</dbReference>
<dbReference type="InterPro" id="IPR002455">
    <property type="entry name" value="GPCR3_GABA-B"/>
</dbReference>
<keyword evidence="16" id="KW-1185">Reference proteome</keyword>
<comment type="caution">
    <text evidence="15">The sequence shown here is derived from an EMBL/GenBank/DDBJ whole genome shotgun (WGS) entry which is preliminary data.</text>
</comment>
<keyword evidence="2" id="KW-1003">Cell membrane</keyword>
<evidence type="ECO:0000256" key="10">
    <source>
        <dbReference type="ARBA" id="ARBA00023224"/>
    </source>
</evidence>
<evidence type="ECO:0000256" key="5">
    <source>
        <dbReference type="ARBA" id="ARBA00022989"/>
    </source>
</evidence>
<evidence type="ECO:0000256" key="6">
    <source>
        <dbReference type="ARBA" id="ARBA00023040"/>
    </source>
</evidence>
<keyword evidence="4" id="KW-0732">Signal</keyword>
<sequence length="668" mass="75484">MSPTASSPSLLNRNKYPTFTRIIPSDTSLNPSRIKLMKTFNWTRVATIHQNHELFSLSIDDLLTRLKDNNITVISSESFDEDPTNQVENLKKQDAKIIAGNMYYPAARKVFCEAYKHGMYGEGYVWLLLGEYISDWYKEEDDTLSCTKEELLEAVESSMYIGNQAPVLGKEDTVTIAGITPQEYLRMLDEHLLTFEDYTLTDQASYGYDAVWSVALALNETMNILKTSPLEDGSFKTLEDFTFDDKEISKIMLQELNAVHFEGVSGPISFFEGERIGLIDMEQLRGERRGCWTIQGGALSDGSIVSKFISLKLGPDGYQWAGGSFGSTDWVHWDDSLIDVTEEDGSCFVADMSQQKWKTVQCSSKHAFVCKKVAGGQVPLDHTPLIVFTLVEIYQGIPLMMYIVMCSVATLGIILALVFLTFNIWYRQQNLEKLPSRHICLRLCIYFDLISLTSSCLQIITDRHLFVMVAVLLLLDILLLAAWFIMNPMKVQRENLYRMEDRENQLILQPYIQFCTSDNIIYWQGALYGYKALLLIFGTFLAWETRKVTIPALNDSKLIGLCVYNVVLLSAIGVGVNLALDTDPAGSFIFTSAIQIFCTSVTLIVIFVPKILSVYKYPEGKPVTTMKTNSTNLASVDGNLGTDEEIERLKEIIDKVSTRMIWFHYGAI</sequence>
<dbReference type="GO" id="GO:0007214">
    <property type="term" value="P:gamma-aminobutyric acid signaling pathway"/>
    <property type="evidence" value="ECO:0007669"/>
    <property type="project" value="TreeGrafter"/>
</dbReference>
<feature type="domain" description="C-type lectin" evidence="13">
    <location>
        <begin position="318"/>
        <end position="371"/>
    </location>
</feature>
<comment type="subcellular location">
    <subcellularLocation>
        <location evidence="1">Cell membrane</location>
        <topology evidence="1">Multi-pass membrane protein</topology>
    </subcellularLocation>
</comment>
<dbReference type="Gene3D" id="3.40.50.2300">
    <property type="match status" value="1"/>
</dbReference>
<feature type="transmembrane region" description="Helical" evidence="12">
    <location>
        <begin position="399"/>
        <end position="422"/>
    </location>
</feature>
<dbReference type="AlphaFoldDB" id="A0A9Q1CH32"/>
<keyword evidence="9" id="KW-0325">Glycoprotein</keyword>
<dbReference type="InterPro" id="IPR001828">
    <property type="entry name" value="ANF_lig-bd_rcpt"/>
</dbReference>
<dbReference type="Gene3D" id="3.10.100.10">
    <property type="entry name" value="Mannose-Binding Protein A, subunit A"/>
    <property type="match status" value="1"/>
</dbReference>
<keyword evidence="3 12" id="KW-0812">Transmembrane</keyword>
<protein>
    <recommendedName>
        <fullName evidence="11">Gamma-aminobutyric acid type B receptor subunit 2</fullName>
    </recommendedName>
</protein>
<dbReference type="PANTHER" id="PTHR10519:SF20">
    <property type="entry name" value="G-PROTEIN COUPLED RECEPTOR 156-RELATED"/>
    <property type="match status" value="1"/>
</dbReference>
<keyword evidence="5 12" id="KW-1133">Transmembrane helix</keyword>
<dbReference type="EMBL" id="JAIZAY010000003">
    <property type="protein sequence ID" value="KAJ8044815.1"/>
    <property type="molecule type" value="Genomic_DNA"/>
</dbReference>
<dbReference type="PANTHER" id="PTHR10519">
    <property type="entry name" value="GABA-B RECEPTOR"/>
    <property type="match status" value="1"/>
</dbReference>
<dbReference type="GO" id="GO:0038039">
    <property type="term" value="C:G protein-coupled receptor heterodimeric complex"/>
    <property type="evidence" value="ECO:0007669"/>
    <property type="project" value="TreeGrafter"/>
</dbReference>
<dbReference type="Proteomes" id="UP001152320">
    <property type="component" value="Chromosome 3"/>
</dbReference>
<dbReference type="CDD" id="cd15047">
    <property type="entry name" value="7tmC_GABA-B-like"/>
    <property type="match status" value="1"/>
</dbReference>
<evidence type="ECO:0000256" key="12">
    <source>
        <dbReference type="SAM" id="Phobius"/>
    </source>
</evidence>
<feature type="transmembrane region" description="Helical" evidence="12">
    <location>
        <begin position="558"/>
        <end position="580"/>
    </location>
</feature>
<dbReference type="Pfam" id="PF00003">
    <property type="entry name" value="7tm_3"/>
    <property type="match status" value="1"/>
</dbReference>
<proteinExistence type="predicted"/>
<dbReference type="InterPro" id="IPR028082">
    <property type="entry name" value="Peripla_BP_I"/>
</dbReference>
<feature type="transmembrane region" description="Helical" evidence="12">
    <location>
        <begin position="443"/>
        <end position="460"/>
    </location>
</feature>
<evidence type="ECO:0000256" key="11">
    <source>
        <dbReference type="ARBA" id="ARBA00073785"/>
    </source>
</evidence>